<dbReference type="EMBL" id="JAHWZY010000045">
    <property type="protein sequence ID" value="MEZ3182535.1"/>
    <property type="molecule type" value="Genomic_DNA"/>
</dbReference>
<dbReference type="InterPro" id="IPR036291">
    <property type="entry name" value="NAD(P)-bd_dom_sf"/>
</dbReference>
<dbReference type="SUPFAM" id="SSF51735">
    <property type="entry name" value="NAD(P)-binding Rossmann-fold domains"/>
    <property type="match status" value="1"/>
</dbReference>
<name>A0ABV4J6H9_9ACTN</name>
<sequence>MASARQHNPRGAAQPPGLASPASLRGRSVVVLGGTGFLGRHIHDAFGAVGARALSVSRRAAGGSSDVGGAVRLDLVDAEPSRLAGVLAQAEADVVVNAAGRAWQAGERQMTRDNADLVDRLIAAVSELPRPPRLIQLGTVHEYGPVDFGATITEDQPAAPITAYGQSKLRGAQAVLRAARTSGLDAVVLRIANVSGPGSPPGSLLRTVADHLADLHRNAGRGAGPGTGTRSPALRLAPLRAHRDFVDVRDVAEAVLAAARVPTSVVGGHVVNIGRGEAVSVRWMVDRLIALSGLSVPVVERPQMDGVGVEWQQLDISRARLLLGWQPRRSLEESLTDLLSAL</sequence>
<dbReference type="InterPro" id="IPR001509">
    <property type="entry name" value="Epimerase_deHydtase"/>
</dbReference>
<dbReference type="PANTHER" id="PTHR43245">
    <property type="entry name" value="BIFUNCTIONAL POLYMYXIN RESISTANCE PROTEIN ARNA"/>
    <property type="match status" value="1"/>
</dbReference>
<reference evidence="3 4" key="1">
    <citation type="journal article" date="2021" name="Res Sq">
        <title>Streptomyces Pimoensis sp. nov., Isolated From the Taklimakan Desert in Xinjiang, China.</title>
        <authorList>
            <person name="Zhang P."/>
            <person name="Luo X."/>
            <person name="Luo X."/>
            <person name="Liu Z."/>
            <person name="Xia Z."/>
            <person name="Wan C."/>
            <person name="zhang L."/>
        </authorList>
    </citation>
    <scope>NUCLEOTIDE SEQUENCE [LARGE SCALE GENOMIC DNA]</scope>
    <source>
        <strain evidence="3 4">TRM75549</strain>
    </source>
</reference>
<dbReference type="Gene3D" id="3.40.50.720">
    <property type="entry name" value="NAD(P)-binding Rossmann-like Domain"/>
    <property type="match status" value="1"/>
</dbReference>
<gene>
    <name evidence="3" type="ORF">KYY02_28915</name>
</gene>
<proteinExistence type="predicted"/>
<dbReference type="InterPro" id="IPR050177">
    <property type="entry name" value="Lipid_A_modif_metabolic_enz"/>
</dbReference>
<protein>
    <submittedName>
        <fullName evidence="3">NAD(P)-dependent oxidoreductase</fullName>
    </submittedName>
</protein>
<dbReference type="RefSeq" id="WP_371243299.1">
    <property type="nucleotide sequence ID" value="NZ_JAHWZY010000045.1"/>
</dbReference>
<organism evidence="3 4">
    <name type="scientific">Streptomyces pimonensis</name>
    <dbReference type="NCBI Taxonomy" id="2860288"/>
    <lineage>
        <taxon>Bacteria</taxon>
        <taxon>Bacillati</taxon>
        <taxon>Actinomycetota</taxon>
        <taxon>Actinomycetes</taxon>
        <taxon>Kitasatosporales</taxon>
        <taxon>Streptomycetaceae</taxon>
        <taxon>Streptomyces</taxon>
    </lineage>
</organism>
<keyword evidence="4" id="KW-1185">Reference proteome</keyword>
<evidence type="ECO:0000259" key="2">
    <source>
        <dbReference type="Pfam" id="PF01370"/>
    </source>
</evidence>
<dbReference type="Proteomes" id="UP001567537">
    <property type="component" value="Unassembled WGS sequence"/>
</dbReference>
<comment type="caution">
    <text evidence="3">The sequence shown here is derived from an EMBL/GenBank/DDBJ whole genome shotgun (WGS) entry which is preliminary data.</text>
</comment>
<dbReference type="Pfam" id="PF01370">
    <property type="entry name" value="Epimerase"/>
    <property type="match status" value="1"/>
</dbReference>
<evidence type="ECO:0000313" key="3">
    <source>
        <dbReference type="EMBL" id="MEZ3182535.1"/>
    </source>
</evidence>
<evidence type="ECO:0000256" key="1">
    <source>
        <dbReference type="SAM" id="MobiDB-lite"/>
    </source>
</evidence>
<accession>A0ABV4J6H9</accession>
<evidence type="ECO:0000313" key="4">
    <source>
        <dbReference type="Proteomes" id="UP001567537"/>
    </source>
</evidence>
<feature type="region of interest" description="Disordered" evidence="1">
    <location>
        <begin position="1"/>
        <end position="21"/>
    </location>
</feature>
<feature type="domain" description="NAD-dependent epimerase/dehydratase" evidence="2">
    <location>
        <begin position="29"/>
        <end position="274"/>
    </location>
</feature>